<keyword evidence="1" id="KW-1133">Transmembrane helix</keyword>
<comment type="similarity">
    <text evidence="1">Belongs to the MlaE permease family.</text>
</comment>
<evidence type="ECO:0000313" key="3">
    <source>
        <dbReference type="Proteomes" id="UP000179023"/>
    </source>
</evidence>
<dbReference type="InterPro" id="IPR030802">
    <property type="entry name" value="Permease_MalE"/>
</dbReference>
<comment type="caution">
    <text evidence="1">Lacks conserved residue(s) required for the propagation of feature annotation.</text>
</comment>
<keyword evidence="1" id="KW-0472">Membrane</keyword>
<protein>
    <recommendedName>
        <fullName evidence="4">ABC transporter permease</fullName>
    </recommendedName>
</protein>
<dbReference type="Pfam" id="PF02405">
    <property type="entry name" value="MlaE"/>
    <property type="match status" value="1"/>
</dbReference>
<feature type="transmembrane region" description="Helical" evidence="1">
    <location>
        <begin position="53"/>
        <end position="76"/>
    </location>
</feature>
<organism evidence="2 3">
    <name type="scientific">Candidatus Sungbacteria bacterium RIFCSPHIGHO2_02_FULL_47_11</name>
    <dbReference type="NCBI Taxonomy" id="1802270"/>
    <lineage>
        <taxon>Bacteria</taxon>
        <taxon>Candidatus Sungiibacteriota</taxon>
    </lineage>
</organism>
<dbReference type="EMBL" id="MHQI01000072">
    <property type="protein sequence ID" value="OGZ98145.1"/>
    <property type="molecule type" value="Genomic_DNA"/>
</dbReference>
<evidence type="ECO:0000256" key="1">
    <source>
        <dbReference type="RuleBase" id="RU362044"/>
    </source>
</evidence>
<dbReference type="Proteomes" id="UP000179023">
    <property type="component" value="Unassembled WGS sequence"/>
</dbReference>
<feature type="transmembrane region" description="Helical" evidence="1">
    <location>
        <begin position="238"/>
        <end position="263"/>
    </location>
</feature>
<feature type="transmembrane region" description="Helical" evidence="1">
    <location>
        <begin position="203"/>
        <end position="226"/>
    </location>
</feature>
<accession>A0A1G2KFH4</accession>
<name>A0A1G2KFH4_9BACT</name>
<dbReference type="GO" id="GO:0043190">
    <property type="term" value="C:ATP-binding cassette (ABC) transporter complex"/>
    <property type="evidence" value="ECO:0007669"/>
    <property type="project" value="InterPro"/>
</dbReference>
<dbReference type="STRING" id="1802270.A3C07_04970"/>
<evidence type="ECO:0008006" key="4">
    <source>
        <dbReference type="Google" id="ProtNLM"/>
    </source>
</evidence>
<dbReference type="InterPro" id="IPR003453">
    <property type="entry name" value="ABC_MlaE_roteobac"/>
</dbReference>
<gene>
    <name evidence="2" type="ORF">A3C07_04970</name>
</gene>
<evidence type="ECO:0000313" key="2">
    <source>
        <dbReference type="EMBL" id="OGZ98145.1"/>
    </source>
</evidence>
<dbReference type="AlphaFoldDB" id="A0A1G2KFH4"/>
<comment type="caution">
    <text evidence="2">The sequence shown here is derived from an EMBL/GenBank/DDBJ whole genome shotgun (WGS) entry which is preliminary data.</text>
</comment>
<proteinExistence type="inferred from homology"/>
<keyword evidence="1" id="KW-0812">Transmembrane</keyword>
<dbReference type="PANTHER" id="PTHR30188">
    <property type="entry name" value="ABC TRANSPORTER PERMEASE PROTEIN-RELATED"/>
    <property type="match status" value="1"/>
</dbReference>
<feature type="transmembrane region" description="Helical" evidence="1">
    <location>
        <begin position="153"/>
        <end position="183"/>
    </location>
</feature>
<reference evidence="2 3" key="1">
    <citation type="journal article" date="2016" name="Nat. Commun.">
        <title>Thousands of microbial genomes shed light on interconnected biogeochemical processes in an aquifer system.</title>
        <authorList>
            <person name="Anantharaman K."/>
            <person name="Brown C.T."/>
            <person name="Hug L.A."/>
            <person name="Sharon I."/>
            <person name="Castelle C.J."/>
            <person name="Probst A.J."/>
            <person name="Thomas B.C."/>
            <person name="Singh A."/>
            <person name="Wilkins M.J."/>
            <person name="Karaoz U."/>
            <person name="Brodie E.L."/>
            <person name="Williams K.H."/>
            <person name="Hubbard S.S."/>
            <person name="Banfield J.F."/>
        </authorList>
    </citation>
    <scope>NUCLEOTIDE SEQUENCE [LARGE SCALE GENOMIC DNA]</scope>
</reference>
<dbReference type="NCBIfam" id="TIGR00056">
    <property type="entry name" value="MlaE family lipid ABC transporter permease subunit"/>
    <property type="match status" value="1"/>
</dbReference>
<dbReference type="GO" id="GO:0005548">
    <property type="term" value="F:phospholipid transporter activity"/>
    <property type="evidence" value="ECO:0007669"/>
    <property type="project" value="TreeGrafter"/>
</dbReference>
<sequence>MMLSFFEKIGFTLKTWTSIVTDFLHLNLQTQYWVIFGPSRNKPVRSEAVFDQMVFMGAKSIIIVFFVTFFTGIVLAMQSAYQLQKMGAVMYVSSLVSISICRELGPVLTALVIAGRIGAAITAEIGSMKVNEQIEALDTMGINPVRFLIVPKFLALLFMLPCLTVIGDVAGILGGYLVGVYNLKINAALYLQTTYKFLTHKDIYTGLSKSVVFAMIIAMVGCYQGLKTSGGAVGVGKATTISVVTSFILIIVADCIMTGIYYFSNL</sequence>